<dbReference type="Proteomes" id="UP000298274">
    <property type="component" value="Chromosome"/>
</dbReference>
<accession>A0A4P7Y378</accession>
<reference evidence="3" key="1">
    <citation type="submission" date="2019-04" db="EMBL/GenBank/DDBJ databases">
        <title>Complete genome sequence of Pseudomonas veronii strain PVy, a versatile degrader capable of using multiple contaminants as sole carbon sources.</title>
        <authorList>
            <person name="Lopez-Echartea E."/>
            <person name="Ridl J."/>
            <person name="Pajer P."/>
            <person name="Strejcek M."/>
            <person name="Suman J."/>
            <person name="Uhlik O."/>
        </authorList>
    </citation>
    <scope>NUCLEOTIDE SEQUENCE [LARGE SCALE GENOMIC DNA]</scope>
    <source>
        <strain evidence="3">Pvy</strain>
    </source>
</reference>
<dbReference type="Pfam" id="PF05621">
    <property type="entry name" value="TniB"/>
    <property type="match status" value="1"/>
</dbReference>
<dbReference type="SUPFAM" id="SSF52540">
    <property type="entry name" value="P-loop containing nucleoside triphosphate hydrolases"/>
    <property type="match status" value="1"/>
</dbReference>
<gene>
    <name evidence="2" type="ORF">E4167_07935</name>
</gene>
<evidence type="ECO:0000259" key="1">
    <source>
        <dbReference type="SMART" id="SM00382"/>
    </source>
</evidence>
<proteinExistence type="predicted"/>
<dbReference type="InterPro" id="IPR008868">
    <property type="entry name" value="TniB"/>
</dbReference>
<dbReference type="InterPro" id="IPR003593">
    <property type="entry name" value="AAA+_ATPase"/>
</dbReference>
<dbReference type="AlphaFoldDB" id="A0A4P7Y378"/>
<sequence length="314" mass="35284">MTSLMKYELIEHATFKQGLNRLESTVKRGLSGEPLILPIFGPTRVGKSELIKTVLADNPPTVIDGIRHIPILRVVAPVNPTRRSLPIAVLEGLKSPRYNRSSSEELTRMACELLKITRTKVLVLDEMQHFAERGSQTATREAADWLKVLAEEMNLTLVLTGSPLANEVLLRNEQLRDRSEAVFDFRPYNWNHEGEQLEFRRALLSLTEAFTDAGWTAPDASDLDYGRRVYGACLGRIGMLMKLFRAAEHSAKGHLITEKTMARAYAEAVNTRFLEFNPFEGQPPVESLLGQGYARMLTEARMPIPKAAQKRVQA</sequence>
<evidence type="ECO:0000313" key="2">
    <source>
        <dbReference type="EMBL" id="QCG65285.1"/>
    </source>
</evidence>
<dbReference type="RefSeq" id="WP_141123080.1">
    <property type="nucleotide sequence ID" value="NZ_CP039631.3"/>
</dbReference>
<feature type="domain" description="AAA+ ATPase" evidence="1">
    <location>
        <begin position="33"/>
        <end position="189"/>
    </location>
</feature>
<dbReference type="SMART" id="SM00382">
    <property type="entry name" value="AAA"/>
    <property type="match status" value="1"/>
</dbReference>
<dbReference type="EMBL" id="CP039631">
    <property type="protein sequence ID" value="QCG65285.1"/>
    <property type="molecule type" value="Genomic_DNA"/>
</dbReference>
<dbReference type="Gene3D" id="3.40.50.300">
    <property type="entry name" value="P-loop containing nucleotide triphosphate hydrolases"/>
    <property type="match status" value="1"/>
</dbReference>
<organism evidence="2 3">
    <name type="scientific">Pseudomonas veronii</name>
    <dbReference type="NCBI Taxonomy" id="76761"/>
    <lineage>
        <taxon>Bacteria</taxon>
        <taxon>Pseudomonadati</taxon>
        <taxon>Pseudomonadota</taxon>
        <taxon>Gammaproteobacteria</taxon>
        <taxon>Pseudomonadales</taxon>
        <taxon>Pseudomonadaceae</taxon>
        <taxon>Pseudomonas</taxon>
    </lineage>
</organism>
<name>A0A4P7Y378_PSEVE</name>
<dbReference type="InterPro" id="IPR027417">
    <property type="entry name" value="P-loop_NTPase"/>
</dbReference>
<evidence type="ECO:0000313" key="3">
    <source>
        <dbReference type="Proteomes" id="UP000298274"/>
    </source>
</evidence>
<protein>
    <submittedName>
        <fullName evidence="2">AAA family ATPase</fullName>
    </submittedName>
</protein>